<name>A0AC34F9G4_9BILA</name>
<sequence length="307" mass="35468">MLYSKQKKDSRNQRAKKRSQKKEAEDEKKKAAEKKEADDENVRKDADKATQNEKETNEEACVPQKFAAEIGISREGVRPLLYYETPEKDYMVFREKNEGKAVCRSCYNLEKKSKNKNIVVIQRTFNMNIFEEDPLANHQFDCARITLKEKEDEQTANKLLVTRRKEKKEFKSQNDVAKLYPEQNKKLNLNEGQKKRLAYNLSRMVKQPEKISPRITRNRPQPLTGQKSSATLKAYGTPLGNKFPSDISLIAEPFDDVCEKLDNLDFGDNYETDVTEDTKITVIQSLGDGPSTFLRKLDEKIKQAKDS</sequence>
<protein>
    <submittedName>
        <fullName evidence="2">Uncharacterized protein</fullName>
    </submittedName>
</protein>
<dbReference type="Proteomes" id="UP000887579">
    <property type="component" value="Unplaced"/>
</dbReference>
<evidence type="ECO:0000313" key="2">
    <source>
        <dbReference type="WBParaSite" id="ES5_v2.g13896.t1"/>
    </source>
</evidence>
<proteinExistence type="predicted"/>
<organism evidence="1 2">
    <name type="scientific">Panagrolaimus sp. ES5</name>
    <dbReference type="NCBI Taxonomy" id="591445"/>
    <lineage>
        <taxon>Eukaryota</taxon>
        <taxon>Metazoa</taxon>
        <taxon>Ecdysozoa</taxon>
        <taxon>Nematoda</taxon>
        <taxon>Chromadorea</taxon>
        <taxon>Rhabditida</taxon>
        <taxon>Tylenchina</taxon>
        <taxon>Panagrolaimomorpha</taxon>
        <taxon>Panagrolaimoidea</taxon>
        <taxon>Panagrolaimidae</taxon>
        <taxon>Panagrolaimus</taxon>
    </lineage>
</organism>
<reference evidence="2" key="1">
    <citation type="submission" date="2022-11" db="UniProtKB">
        <authorList>
            <consortium name="WormBaseParasite"/>
        </authorList>
    </citation>
    <scope>IDENTIFICATION</scope>
</reference>
<evidence type="ECO:0000313" key="1">
    <source>
        <dbReference type="Proteomes" id="UP000887579"/>
    </source>
</evidence>
<accession>A0AC34F9G4</accession>
<dbReference type="WBParaSite" id="ES5_v2.g13896.t1">
    <property type="protein sequence ID" value="ES5_v2.g13896.t1"/>
    <property type="gene ID" value="ES5_v2.g13896"/>
</dbReference>